<dbReference type="Pfam" id="PF12428">
    <property type="entry name" value="DUF3675"/>
    <property type="match status" value="1"/>
</dbReference>
<reference evidence="8" key="1">
    <citation type="journal article" date="2020" name="Nat. Commun.">
        <title>Genome assembly of wild tea tree DASZ reveals pedigree and selection history of tea varieties.</title>
        <authorList>
            <person name="Zhang W."/>
            <person name="Zhang Y."/>
            <person name="Qiu H."/>
            <person name="Guo Y."/>
            <person name="Wan H."/>
            <person name="Zhang X."/>
            <person name="Scossa F."/>
            <person name="Alseekh S."/>
            <person name="Zhang Q."/>
            <person name="Wang P."/>
            <person name="Xu L."/>
            <person name="Schmidt M.H."/>
            <person name="Jia X."/>
            <person name="Li D."/>
            <person name="Zhu A."/>
            <person name="Guo F."/>
            <person name="Chen W."/>
            <person name="Ni D."/>
            <person name="Usadel B."/>
            <person name="Fernie A.R."/>
            <person name="Wen W."/>
        </authorList>
    </citation>
    <scope>NUCLEOTIDE SEQUENCE [LARGE SCALE GENOMIC DNA]</scope>
    <source>
        <strain evidence="8">cv. G240</strain>
    </source>
</reference>
<keyword evidence="5" id="KW-0472">Membrane</keyword>
<proteinExistence type="predicted"/>
<dbReference type="SMART" id="SM00744">
    <property type="entry name" value="RINGv"/>
    <property type="match status" value="1"/>
</dbReference>
<evidence type="ECO:0000313" key="8">
    <source>
        <dbReference type="Proteomes" id="UP000593564"/>
    </source>
</evidence>
<evidence type="ECO:0000256" key="1">
    <source>
        <dbReference type="ARBA" id="ARBA00022723"/>
    </source>
</evidence>
<dbReference type="GO" id="GO:0008270">
    <property type="term" value="F:zinc ion binding"/>
    <property type="evidence" value="ECO:0007669"/>
    <property type="project" value="UniProtKB-KW"/>
</dbReference>
<keyword evidence="3" id="KW-0862">Zinc</keyword>
<gene>
    <name evidence="7" type="ORF">HYC85_032310</name>
</gene>
<evidence type="ECO:0000256" key="5">
    <source>
        <dbReference type="SAM" id="Phobius"/>
    </source>
</evidence>
<accession>A0A7J7FTK9</accession>
<comment type="caution">
    <text evidence="7">The sequence shown here is derived from an EMBL/GenBank/DDBJ whole genome shotgun (WGS) entry which is preliminary data.</text>
</comment>
<keyword evidence="5" id="KW-0812">Transmembrane</keyword>
<dbReference type="InterPro" id="IPR011016">
    <property type="entry name" value="Znf_RING-CH"/>
</dbReference>
<sequence>MGDVILFVEDLKLAPAIPSCRICHEEEFESCKSLEAPCACSGTVKFAHRDCIQRWCNEKGNTTCEICLQDILVYGLQKFEAGYTAPPPKKTQLVDTVVTIRYLSYRLIRVEIYDPCYHLRTIEFQPCSFYTAHYYSEVWKFQEESDDKQNPELVAIAEGQMLETNYSECSEAAVRSTTCCRSIALIFTVLLLARHLLAVLTGGTEDYPFTLVTLLIIRASGIVLPMYIFIWIITAIQNNITRHYQVLDEDRLNSDDDDDNSDDEEDEQHRIVVQS</sequence>
<organism evidence="7 8">
    <name type="scientific">Camellia sinensis</name>
    <name type="common">Tea plant</name>
    <name type="synonym">Thea sinensis</name>
    <dbReference type="NCBI Taxonomy" id="4442"/>
    <lineage>
        <taxon>Eukaryota</taxon>
        <taxon>Viridiplantae</taxon>
        <taxon>Streptophyta</taxon>
        <taxon>Embryophyta</taxon>
        <taxon>Tracheophyta</taxon>
        <taxon>Spermatophyta</taxon>
        <taxon>Magnoliopsida</taxon>
        <taxon>eudicotyledons</taxon>
        <taxon>Gunneridae</taxon>
        <taxon>Pentapetalae</taxon>
        <taxon>asterids</taxon>
        <taxon>Ericales</taxon>
        <taxon>Theaceae</taxon>
        <taxon>Camellia</taxon>
    </lineage>
</organism>
<dbReference type="PANTHER" id="PTHR23012">
    <property type="entry name" value="RING/FYVE/PHD ZINC FINGER DOMAIN-CONTAINING"/>
    <property type="match status" value="1"/>
</dbReference>
<dbReference type="InterPro" id="IPR013083">
    <property type="entry name" value="Znf_RING/FYVE/PHD"/>
</dbReference>
<dbReference type="SUPFAM" id="SSF57850">
    <property type="entry name" value="RING/U-box"/>
    <property type="match status" value="1"/>
</dbReference>
<dbReference type="InterPro" id="IPR022143">
    <property type="entry name" value="DUF3675"/>
</dbReference>
<keyword evidence="5" id="KW-1133">Transmembrane helix</keyword>
<dbReference type="Pfam" id="PF12906">
    <property type="entry name" value="RINGv"/>
    <property type="match status" value="1"/>
</dbReference>
<evidence type="ECO:0000256" key="4">
    <source>
        <dbReference type="SAM" id="MobiDB-lite"/>
    </source>
</evidence>
<dbReference type="Proteomes" id="UP000593564">
    <property type="component" value="Unassembled WGS sequence"/>
</dbReference>
<name>A0A7J7FTK9_CAMSI</name>
<evidence type="ECO:0000256" key="2">
    <source>
        <dbReference type="ARBA" id="ARBA00022771"/>
    </source>
</evidence>
<dbReference type="GO" id="GO:0016020">
    <property type="term" value="C:membrane"/>
    <property type="evidence" value="ECO:0007669"/>
    <property type="project" value="TreeGrafter"/>
</dbReference>
<dbReference type="Gene3D" id="3.30.40.10">
    <property type="entry name" value="Zinc/RING finger domain, C3HC4 (zinc finger)"/>
    <property type="match status" value="1"/>
</dbReference>
<dbReference type="CDD" id="cd16495">
    <property type="entry name" value="RING_CH-C4HC3_MARCH"/>
    <property type="match status" value="1"/>
</dbReference>
<keyword evidence="8" id="KW-1185">Reference proteome</keyword>
<dbReference type="EMBL" id="JACBKZ010000015">
    <property type="protein sequence ID" value="KAF5931437.1"/>
    <property type="molecule type" value="Genomic_DNA"/>
</dbReference>
<keyword evidence="2" id="KW-0863">Zinc-finger</keyword>
<evidence type="ECO:0000313" key="7">
    <source>
        <dbReference type="EMBL" id="KAF5931437.1"/>
    </source>
</evidence>
<dbReference type="GO" id="GO:0016567">
    <property type="term" value="P:protein ubiquitination"/>
    <property type="evidence" value="ECO:0007669"/>
    <property type="project" value="TreeGrafter"/>
</dbReference>
<reference evidence="7 8" key="2">
    <citation type="submission" date="2020-07" db="EMBL/GenBank/DDBJ databases">
        <title>Genome assembly of wild tea tree DASZ reveals pedigree and selection history of tea varieties.</title>
        <authorList>
            <person name="Zhang W."/>
        </authorList>
    </citation>
    <scope>NUCLEOTIDE SEQUENCE [LARGE SCALE GENOMIC DNA]</scope>
    <source>
        <strain evidence="8">cv. G240</strain>
        <tissue evidence="7">Leaf</tissue>
    </source>
</reference>
<dbReference type="FunFam" id="3.30.40.10:FF:000318">
    <property type="entry name" value="E3 ubiquitin-protein ligase MARCH4"/>
    <property type="match status" value="1"/>
</dbReference>
<feature type="transmembrane region" description="Helical" evidence="5">
    <location>
        <begin position="209"/>
        <end position="233"/>
    </location>
</feature>
<dbReference type="GO" id="GO:0004842">
    <property type="term" value="F:ubiquitin-protein transferase activity"/>
    <property type="evidence" value="ECO:0007669"/>
    <property type="project" value="TreeGrafter"/>
</dbReference>
<dbReference type="InterPro" id="IPR033275">
    <property type="entry name" value="MARCH-like"/>
</dbReference>
<feature type="compositionally biased region" description="Acidic residues" evidence="4">
    <location>
        <begin position="255"/>
        <end position="266"/>
    </location>
</feature>
<dbReference type="PROSITE" id="PS51292">
    <property type="entry name" value="ZF_RING_CH"/>
    <property type="match status" value="1"/>
</dbReference>
<feature type="domain" description="RING-CH-type" evidence="6">
    <location>
        <begin position="12"/>
        <end position="74"/>
    </location>
</feature>
<evidence type="ECO:0000259" key="6">
    <source>
        <dbReference type="PROSITE" id="PS51292"/>
    </source>
</evidence>
<keyword evidence="1" id="KW-0479">Metal-binding</keyword>
<evidence type="ECO:0000256" key="3">
    <source>
        <dbReference type="ARBA" id="ARBA00022833"/>
    </source>
</evidence>
<feature type="region of interest" description="Disordered" evidence="4">
    <location>
        <begin position="251"/>
        <end position="275"/>
    </location>
</feature>
<dbReference type="PANTHER" id="PTHR23012:SF180">
    <property type="entry name" value="RING_FYVE_PHD ZINC FINGER SUPERFAMILY PROTEIN"/>
    <property type="match status" value="1"/>
</dbReference>
<feature type="transmembrane region" description="Helical" evidence="5">
    <location>
        <begin position="183"/>
        <end position="203"/>
    </location>
</feature>
<protein>
    <recommendedName>
        <fullName evidence="6">RING-CH-type domain-containing protein</fullName>
    </recommendedName>
</protein>
<dbReference type="AlphaFoldDB" id="A0A7J7FTK9"/>